<dbReference type="OrthoDB" id="248923at2759"/>
<name>A0A9W7Y301_9FUNG</name>
<evidence type="ECO:0000259" key="5">
    <source>
        <dbReference type="PROSITE" id="PS50011"/>
    </source>
</evidence>
<dbReference type="InterPro" id="IPR000095">
    <property type="entry name" value="CRIB_dom"/>
</dbReference>
<proteinExistence type="inferred from homology"/>
<dbReference type="GO" id="GO:0005524">
    <property type="term" value="F:ATP binding"/>
    <property type="evidence" value="ECO:0007669"/>
    <property type="project" value="UniProtKB-KW"/>
</dbReference>
<evidence type="ECO:0000313" key="8">
    <source>
        <dbReference type="Proteomes" id="UP001149813"/>
    </source>
</evidence>
<keyword evidence="8" id="KW-1185">Reference proteome</keyword>
<evidence type="ECO:0000256" key="1">
    <source>
        <dbReference type="ARBA" id="ARBA00008874"/>
    </source>
</evidence>
<feature type="compositionally biased region" description="Basic and acidic residues" evidence="4">
    <location>
        <begin position="341"/>
        <end position="364"/>
    </location>
</feature>
<dbReference type="SUPFAM" id="SSF56112">
    <property type="entry name" value="Protein kinase-like (PK-like)"/>
    <property type="match status" value="1"/>
</dbReference>
<keyword evidence="3" id="KW-0067">ATP-binding</keyword>
<organism evidence="7 8">
    <name type="scientific">Coemansia erecta</name>
    <dbReference type="NCBI Taxonomy" id="147472"/>
    <lineage>
        <taxon>Eukaryota</taxon>
        <taxon>Fungi</taxon>
        <taxon>Fungi incertae sedis</taxon>
        <taxon>Zoopagomycota</taxon>
        <taxon>Kickxellomycotina</taxon>
        <taxon>Kickxellomycetes</taxon>
        <taxon>Kickxellales</taxon>
        <taxon>Kickxellaceae</taxon>
        <taxon>Coemansia</taxon>
    </lineage>
</organism>
<feature type="domain" description="CRIB" evidence="6">
    <location>
        <begin position="25"/>
        <end position="38"/>
    </location>
</feature>
<dbReference type="InterPro" id="IPR008266">
    <property type="entry name" value="Tyr_kinase_AS"/>
</dbReference>
<accession>A0A9W7Y301</accession>
<dbReference type="AlphaFoldDB" id="A0A9W7Y301"/>
<gene>
    <name evidence="7" type="ORF">LPJ53_001923</name>
</gene>
<dbReference type="PROSITE" id="PS50108">
    <property type="entry name" value="CRIB"/>
    <property type="match status" value="1"/>
</dbReference>
<feature type="region of interest" description="Disordered" evidence="4">
    <location>
        <begin position="51"/>
        <end position="171"/>
    </location>
</feature>
<feature type="compositionally biased region" description="Basic and acidic residues" evidence="4">
    <location>
        <begin position="101"/>
        <end position="112"/>
    </location>
</feature>
<feature type="region of interest" description="Disordered" evidence="4">
    <location>
        <begin position="341"/>
        <end position="385"/>
    </location>
</feature>
<feature type="compositionally biased region" description="Low complexity" evidence="4">
    <location>
        <begin position="227"/>
        <end position="247"/>
    </location>
</feature>
<evidence type="ECO:0000256" key="2">
    <source>
        <dbReference type="ARBA" id="ARBA00022741"/>
    </source>
</evidence>
<evidence type="ECO:0000256" key="3">
    <source>
        <dbReference type="ARBA" id="ARBA00022840"/>
    </source>
</evidence>
<protein>
    <recommendedName>
        <fullName evidence="9">Non-specific serine/threonine protein kinase</fullName>
    </recommendedName>
</protein>
<sequence length="691" mass="74844">MVNTSTVPLFHGLLAKAGISKARNISSPFNVQHDVHISVEDLDDLLPQIPETTKPYVSPMRSPQSATHPADAIDAGSPPTTPIYDSMQTARKHSAENLANKLERSSISEENGRGANGPGSPNWLPHIVSVASPQESGAHPSPSSKQRSVSENSDSGWEDKRRQRTSTMSLAAEQLEMTTVRVPMPLSAMSNSSIPRLVDASSLRKNATGQPAMSPAKAAAVAALEGNGRANSTNTSPTSSGSGSAGERSSKFIKRKSRAISSHALAMTTKRGSKIVGLSPLGATPEDEEETSVEPSAPVYQGDLSAISGSVVRPDAAVLDASAEAAAKAVADAESRITRLRESADDADDQDRLRSQDSVRDLEKSSGTVSGKSSKKRRENYGELEEYAEGESGNVYVTTRNTSIGKRPKGEYVAVKVVPKTAKARYRKLRTELKILRRIRSQHVVRFYEYFSIDDSVWIVYEFMSRGSVTDLLAGYPEIRMPAVTISFTMHEVLTALAYLHERHIIHCDVRSDNVLIDDRGQVKLADFSSAVYLDVDQSSAQKTSLGAIYWMAPELAKGAGYSPSTDVWAAGALLYEMLEGQPPYIEYPEIKVLELSNANGMPKLSAPDACDASLVDLMRLCTTTNPTERPPASRLRKHESVLSPDTAQCAQLMIDFVLQVESLAGDEDDEDDDEEDDDAGDDDDDDDDEI</sequence>
<dbReference type="InterPro" id="IPR001245">
    <property type="entry name" value="Ser-Thr/Tyr_kinase_cat_dom"/>
</dbReference>
<feature type="compositionally biased region" description="Acidic residues" evidence="4">
    <location>
        <begin position="665"/>
        <end position="691"/>
    </location>
</feature>
<feature type="region of interest" description="Disordered" evidence="4">
    <location>
        <begin position="662"/>
        <end position="691"/>
    </location>
</feature>
<evidence type="ECO:0008006" key="9">
    <source>
        <dbReference type="Google" id="ProtNLM"/>
    </source>
</evidence>
<dbReference type="PRINTS" id="PR00109">
    <property type="entry name" value="TYRKINASE"/>
</dbReference>
<dbReference type="InterPro" id="IPR000719">
    <property type="entry name" value="Prot_kinase_dom"/>
</dbReference>
<evidence type="ECO:0000256" key="4">
    <source>
        <dbReference type="SAM" id="MobiDB-lite"/>
    </source>
</evidence>
<dbReference type="InterPro" id="IPR011009">
    <property type="entry name" value="Kinase-like_dom_sf"/>
</dbReference>
<evidence type="ECO:0000313" key="7">
    <source>
        <dbReference type="EMBL" id="KAJ1723755.1"/>
    </source>
</evidence>
<dbReference type="Proteomes" id="UP001149813">
    <property type="component" value="Unassembled WGS sequence"/>
</dbReference>
<feature type="domain" description="Protein kinase" evidence="5">
    <location>
        <begin position="381"/>
        <end position="642"/>
    </location>
</feature>
<dbReference type="InterPro" id="IPR051931">
    <property type="entry name" value="PAK3-like"/>
</dbReference>
<evidence type="ECO:0000259" key="6">
    <source>
        <dbReference type="PROSITE" id="PS50108"/>
    </source>
</evidence>
<dbReference type="Pfam" id="PF00069">
    <property type="entry name" value="Pkinase"/>
    <property type="match status" value="1"/>
</dbReference>
<comment type="caution">
    <text evidence="7">The sequence shown here is derived from an EMBL/GenBank/DDBJ whole genome shotgun (WGS) entry which is preliminary data.</text>
</comment>
<comment type="similarity">
    <text evidence="1">Belongs to the protein kinase superfamily. STE Ser/Thr protein kinase family. STE20 subfamily.</text>
</comment>
<dbReference type="Gene3D" id="1.10.510.10">
    <property type="entry name" value="Transferase(Phosphotransferase) domain 1"/>
    <property type="match status" value="1"/>
</dbReference>
<dbReference type="EMBL" id="JANBOJ010000054">
    <property type="protein sequence ID" value="KAJ1723755.1"/>
    <property type="molecule type" value="Genomic_DNA"/>
</dbReference>
<reference evidence="7" key="1">
    <citation type="submission" date="2022-07" db="EMBL/GenBank/DDBJ databases">
        <title>Phylogenomic reconstructions and comparative analyses of Kickxellomycotina fungi.</title>
        <authorList>
            <person name="Reynolds N.K."/>
            <person name="Stajich J.E."/>
            <person name="Barry K."/>
            <person name="Grigoriev I.V."/>
            <person name="Crous P."/>
            <person name="Smith M.E."/>
        </authorList>
    </citation>
    <scope>NUCLEOTIDE SEQUENCE</scope>
    <source>
        <strain evidence="7">NBRC 32514</strain>
    </source>
</reference>
<dbReference type="PANTHER" id="PTHR45832:SF22">
    <property type="entry name" value="SERINE_THREONINE-PROTEIN KINASE SAMKA-RELATED"/>
    <property type="match status" value="1"/>
</dbReference>
<dbReference type="PROSITE" id="PS50011">
    <property type="entry name" value="PROTEIN_KINASE_DOM"/>
    <property type="match status" value="1"/>
</dbReference>
<feature type="compositionally biased region" description="Polar residues" evidence="4">
    <location>
        <begin position="131"/>
        <end position="155"/>
    </location>
</feature>
<feature type="region of interest" description="Disordered" evidence="4">
    <location>
        <begin position="276"/>
        <end position="300"/>
    </location>
</feature>
<keyword evidence="2" id="KW-0547">Nucleotide-binding</keyword>
<dbReference type="GO" id="GO:0004672">
    <property type="term" value="F:protein kinase activity"/>
    <property type="evidence" value="ECO:0007669"/>
    <property type="project" value="InterPro"/>
</dbReference>
<feature type="region of interest" description="Disordered" evidence="4">
    <location>
        <begin position="227"/>
        <end position="257"/>
    </location>
</feature>
<dbReference type="PROSITE" id="PS00109">
    <property type="entry name" value="PROTEIN_KINASE_TYR"/>
    <property type="match status" value="1"/>
</dbReference>
<dbReference type="PANTHER" id="PTHR45832">
    <property type="entry name" value="SERINE/THREONINE-PROTEIN KINASE SAMKA-RELATED-RELATED"/>
    <property type="match status" value="1"/>
</dbReference>